<dbReference type="CDD" id="cd00821">
    <property type="entry name" value="PH"/>
    <property type="match status" value="1"/>
</dbReference>
<dbReference type="Proteomes" id="UP000030762">
    <property type="component" value="Unassembled WGS sequence"/>
</dbReference>
<evidence type="ECO:0000259" key="3">
    <source>
        <dbReference type="PROSITE" id="PS51823"/>
    </source>
</evidence>
<dbReference type="Pfam" id="PF00169">
    <property type="entry name" value="PH"/>
    <property type="match status" value="1"/>
</dbReference>
<dbReference type="InterPro" id="IPR033646">
    <property type="entry name" value="CLU-central"/>
</dbReference>
<dbReference type="Gene3D" id="1.25.40.10">
    <property type="entry name" value="Tetratricopeptide repeat domain"/>
    <property type="match status" value="1"/>
</dbReference>
<dbReference type="Pfam" id="PF12807">
    <property type="entry name" value="eIF3_p135"/>
    <property type="match status" value="1"/>
</dbReference>
<evidence type="ECO:0008006" key="6">
    <source>
        <dbReference type="Google" id="ProtNLM"/>
    </source>
</evidence>
<dbReference type="SMART" id="SM00233">
    <property type="entry name" value="PH"/>
    <property type="match status" value="1"/>
</dbReference>
<protein>
    <recommendedName>
        <fullName evidence="6">PH domain-containing protein</fullName>
    </recommendedName>
</protein>
<feature type="domain" description="Clu" evidence="3">
    <location>
        <begin position="202"/>
        <end position="458"/>
    </location>
</feature>
<dbReference type="PANTHER" id="PTHR12601:SF6">
    <property type="entry name" value="CLUSTERED MITOCHONDRIA PROTEIN HOMOLOG"/>
    <property type="match status" value="1"/>
</dbReference>
<dbReference type="STRING" id="1156394.T0QHH6"/>
<evidence type="ECO:0000313" key="4">
    <source>
        <dbReference type="EMBL" id="EQC37404.1"/>
    </source>
</evidence>
<dbReference type="InterPro" id="IPR011993">
    <property type="entry name" value="PH-like_dom_sf"/>
</dbReference>
<dbReference type="InParanoid" id="T0QHH6"/>
<dbReference type="PROSITE" id="PS51823">
    <property type="entry name" value="CLU"/>
    <property type="match status" value="1"/>
</dbReference>
<dbReference type="GO" id="GO:0005737">
    <property type="term" value="C:cytoplasm"/>
    <property type="evidence" value="ECO:0007669"/>
    <property type="project" value="TreeGrafter"/>
</dbReference>
<feature type="domain" description="PH" evidence="2">
    <location>
        <begin position="1"/>
        <end position="113"/>
    </location>
</feature>
<dbReference type="EMBL" id="JH767144">
    <property type="protein sequence ID" value="EQC37404.1"/>
    <property type="molecule type" value="Genomic_DNA"/>
</dbReference>
<dbReference type="SUPFAM" id="SSF47473">
    <property type="entry name" value="EF-hand"/>
    <property type="match status" value="1"/>
</dbReference>
<dbReference type="PANTHER" id="PTHR12601">
    <property type="entry name" value="EUKARYOTIC TRANSLATION INITIATION FACTOR 3 SUBUNIT EIF-3"/>
    <property type="match status" value="1"/>
</dbReference>
<dbReference type="SUPFAM" id="SSF50729">
    <property type="entry name" value="PH domain-like"/>
    <property type="match status" value="1"/>
</dbReference>
<reference evidence="4 5" key="1">
    <citation type="submission" date="2012-04" db="EMBL/GenBank/DDBJ databases">
        <title>The Genome Sequence of Saprolegnia declina VS20.</title>
        <authorList>
            <consortium name="The Broad Institute Genome Sequencing Platform"/>
            <person name="Russ C."/>
            <person name="Nusbaum C."/>
            <person name="Tyler B."/>
            <person name="van West P."/>
            <person name="Dieguez-Uribeondo J."/>
            <person name="de Bruijn I."/>
            <person name="Tripathy S."/>
            <person name="Jiang R."/>
            <person name="Young S.K."/>
            <person name="Zeng Q."/>
            <person name="Gargeya S."/>
            <person name="Fitzgerald M."/>
            <person name="Haas B."/>
            <person name="Abouelleil A."/>
            <person name="Alvarado L."/>
            <person name="Arachchi H.M."/>
            <person name="Berlin A."/>
            <person name="Chapman S.B."/>
            <person name="Goldberg J."/>
            <person name="Griggs A."/>
            <person name="Gujja S."/>
            <person name="Hansen M."/>
            <person name="Howarth C."/>
            <person name="Imamovic A."/>
            <person name="Larimer J."/>
            <person name="McCowen C."/>
            <person name="Montmayeur A."/>
            <person name="Murphy C."/>
            <person name="Neiman D."/>
            <person name="Pearson M."/>
            <person name="Priest M."/>
            <person name="Roberts A."/>
            <person name="Saif S."/>
            <person name="Shea T."/>
            <person name="Sisk P."/>
            <person name="Sykes S."/>
            <person name="Wortman J."/>
            <person name="Nusbaum C."/>
            <person name="Birren B."/>
        </authorList>
    </citation>
    <scope>NUCLEOTIDE SEQUENCE [LARGE SCALE GENOMIC DNA]</scope>
    <source>
        <strain evidence="4 5">VS20</strain>
    </source>
</reference>
<dbReference type="VEuPathDB" id="FungiDB:SDRG_05008"/>
<dbReference type="InterPro" id="IPR001849">
    <property type="entry name" value="PH_domain"/>
</dbReference>
<dbReference type="InterPro" id="IPR025697">
    <property type="entry name" value="CLU_dom"/>
</dbReference>
<gene>
    <name evidence="4" type="ORF">SDRG_05008</name>
</gene>
<dbReference type="SUPFAM" id="SSF48452">
    <property type="entry name" value="TPR-like"/>
    <property type="match status" value="1"/>
</dbReference>
<organism evidence="4 5">
    <name type="scientific">Saprolegnia diclina (strain VS20)</name>
    <dbReference type="NCBI Taxonomy" id="1156394"/>
    <lineage>
        <taxon>Eukaryota</taxon>
        <taxon>Sar</taxon>
        <taxon>Stramenopiles</taxon>
        <taxon>Oomycota</taxon>
        <taxon>Saprolegniomycetes</taxon>
        <taxon>Saprolegniales</taxon>
        <taxon>Saprolegniaceae</taxon>
        <taxon>Saprolegnia</taxon>
    </lineage>
</organism>
<evidence type="ECO:0000259" key="2">
    <source>
        <dbReference type="PROSITE" id="PS50003"/>
    </source>
</evidence>
<evidence type="ECO:0000313" key="5">
    <source>
        <dbReference type="Proteomes" id="UP000030762"/>
    </source>
</evidence>
<sequence length="1071" mass="116451">MKSGKLSKHSVNVLGAKWSDKWVHLDAHALRWYPMVADAGGFSLHGLCSSKATKVLLLHEHTLVAVSAPIEKRLQRKHCFQLVDKHTEKTRTFGCASERDLVEWVAAIHASMHPPSTAPTTHTDQRCADARAAFAKLDGRGMGKIECAKLRALLDLIHWHGSIEAYNTIQQSLDPGLTGKIALVDFLDWVASSKETLDAPVPEPQPDAPPPPCPVVAPKKADCVPVARPSLSEPSTQWNDRLWRLLAVDDLSVSAKALQVAQLTQAFRDAAEGLVRTLLDTRATDVDDVFSANNIWADGTGDRHRWYGYADATDADVYVADGLCCFLWRAPSVAVWKALGHDLRAGRAVIDALQALEVTTLRVPLQCTVDYHGARALIFGDYGASPTVCQTTELPPTFVIAATAVLKQLNLCPPELDATDVTALQRVLPRDAHVVRLTDDAYAWTRLRHLCAPDVLEHDDGAHDGDGASSLHQLRPEYIRQYHTALSSNVYGTGSVAALDSTVACASHYLQKAVLPSAVARLEANEYFHVVDATALTRLLHGDGINMRYLGRLYELATLGHIRRLLLTEMVARTAKVLLRGMLRGAPASRSVVLTLVNLVCGGGTEAGVFLDHELLPTLRLKFGLHAAPTRNDVHLPQVLFALEKHLGVTVALRHIASAGDAPGPFRAHHIVGLHASTSMVLRTTTESTRLIASTDDAVGAGLLSDAVAYVKLALALEEAHPTDHNRVQWCHLLVCAAELSARTSHLSDADTFASAALEDGPRWHAHLAKAHTVAMTLAHAKGDVERIGHLVERAVAIASWHLGPTHVFLVDIYMTAVDVWCDRGEHYKALGMCDACLGVLKETFGRKSAPFVEVRRTQAWLVDQVGAPDEALSLYEECLRLYEAPALSSLVASRADCCLATAQLLLSTRALQPAYTTALQAHALCVEASTNVVASLQLLGECASAVDDTYRAIEYLTAAWAWVKDHATAEDDTVEAMQDITRRLVGLHRRVLSPDDTQVVDDVRRQAIEVSDDELAFVAGQLFVHVPGEYFHRVLQAVADPTDDLAPSAEFASIAASIQLNAMIILEEMS</sequence>
<dbReference type="OrthoDB" id="626167at2759"/>
<name>T0QHH6_SAPDV</name>
<dbReference type="InterPro" id="IPR011992">
    <property type="entry name" value="EF-hand-dom_pair"/>
</dbReference>
<keyword evidence="5" id="KW-1185">Reference proteome</keyword>
<dbReference type="RefSeq" id="XP_008608924.1">
    <property type="nucleotide sequence ID" value="XM_008610702.1"/>
</dbReference>
<evidence type="ECO:0000256" key="1">
    <source>
        <dbReference type="ARBA" id="ARBA00022490"/>
    </source>
</evidence>
<dbReference type="InterPro" id="IPR011990">
    <property type="entry name" value="TPR-like_helical_dom_sf"/>
</dbReference>
<proteinExistence type="predicted"/>
<dbReference type="CDD" id="cd15466">
    <property type="entry name" value="CLU-central"/>
    <property type="match status" value="1"/>
</dbReference>
<dbReference type="PROSITE" id="PS50003">
    <property type="entry name" value="PH_DOMAIN"/>
    <property type="match status" value="1"/>
</dbReference>
<dbReference type="InterPro" id="IPR027523">
    <property type="entry name" value="CLU_prot"/>
</dbReference>
<dbReference type="eggNOG" id="ENOG502QWAU">
    <property type="taxonomic scope" value="Eukaryota"/>
</dbReference>
<dbReference type="Gene3D" id="2.30.29.30">
    <property type="entry name" value="Pleckstrin-homology domain (PH domain)/Phosphotyrosine-binding domain (PTB)"/>
    <property type="match status" value="1"/>
</dbReference>
<accession>T0QHH6</accession>
<dbReference type="GeneID" id="19945735"/>
<keyword evidence="1" id="KW-0963">Cytoplasm</keyword>
<dbReference type="AlphaFoldDB" id="T0QHH6"/>